<dbReference type="AlphaFoldDB" id="A0A375IQT7"/>
<dbReference type="SUPFAM" id="SSF51182">
    <property type="entry name" value="RmlC-like cupins"/>
    <property type="match status" value="1"/>
</dbReference>
<dbReference type="Proteomes" id="UP000255505">
    <property type="component" value="Plasmid II"/>
</dbReference>
<sequence>MATIEPPGATGRAPLAFARLYADAAGESHFAPLAVAVTERLFAPPARAFWVSPLEQAARQGFLVVPAGWIGEPHPSPLRMWIFVLGGAMEFEASDGERRALPTGSGLLLEDTTGKGHASKVVGAADATLAVVQMPVPPGSDP</sequence>
<geneLocation type="plasmid" evidence="1">
    <name>II</name>
</geneLocation>
<dbReference type="InterPro" id="IPR011051">
    <property type="entry name" value="RmlC_Cupin_sf"/>
</dbReference>
<protein>
    <submittedName>
        <fullName evidence="1">Uncharacterized protein</fullName>
    </submittedName>
</protein>
<evidence type="ECO:0000313" key="1">
    <source>
        <dbReference type="EMBL" id="SPK76471.1"/>
    </source>
</evidence>
<accession>A0A375IQT7</accession>
<dbReference type="RefSeq" id="WP_115665956.1">
    <property type="nucleotide sequence ID" value="NZ_JAYMSA010000002.1"/>
</dbReference>
<evidence type="ECO:0000313" key="2">
    <source>
        <dbReference type="Proteomes" id="UP000255505"/>
    </source>
</evidence>
<name>A0A375IQT7_9BURK</name>
<proteinExistence type="predicted"/>
<dbReference type="EMBL" id="LT991977">
    <property type="protein sequence ID" value="SPK76471.1"/>
    <property type="molecule type" value="Genomic_DNA"/>
</dbReference>
<keyword evidence="1" id="KW-0614">Plasmid</keyword>
<organism evidence="1 2">
    <name type="scientific">Cupriavidus taiwanensis</name>
    <dbReference type="NCBI Taxonomy" id="164546"/>
    <lineage>
        <taxon>Bacteria</taxon>
        <taxon>Pseudomonadati</taxon>
        <taxon>Pseudomonadota</taxon>
        <taxon>Betaproteobacteria</taxon>
        <taxon>Burkholderiales</taxon>
        <taxon>Burkholderiaceae</taxon>
        <taxon>Cupriavidus</taxon>
    </lineage>
</organism>
<reference evidence="1 2" key="1">
    <citation type="submission" date="2018-01" db="EMBL/GenBank/DDBJ databases">
        <authorList>
            <person name="Gaut B.S."/>
            <person name="Morton B.R."/>
            <person name="Clegg M.T."/>
            <person name="Duvall M.R."/>
        </authorList>
    </citation>
    <scope>NUCLEOTIDE SEQUENCE [LARGE SCALE GENOMIC DNA]</scope>
    <source>
        <strain evidence="1">Cupriavidus taiwanensis LMG 19425</strain>
        <plasmid evidence="2">Plasmid ii</plasmid>
    </source>
</reference>
<gene>
    <name evidence="1" type="ORF">CT19425_MP80100</name>
</gene>